<dbReference type="RefSeq" id="WP_157740509.1">
    <property type="nucleotide sequence ID" value="NZ_CP022743.1"/>
</dbReference>
<feature type="signal peptide" evidence="1">
    <location>
        <begin position="1"/>
        <end position="17"/>
    </location>
</feature>
<dbReference type="EMBL" id="CP022743">
    <property type="protein sequence ID" value="ASU31909.1"/>
    <property type="molecule type" value="Genomic_DNA"/>
</dbReference>
<dbReference type="AlphaFoldDB" id="A0A223NPT0"/>
<keyword evidence="3" id="KW-1185">Reference proteome</keyword>
<dbReference type="SUPFAM" id="SSF53474">
    <property type="entry name" value="alpha/beta-Hydrolases"/>
    <property type="match status" value="1"/>
</dbReference>
<dbReference type="InterPro" id="IPR029058">
    <property type="entry name" value="AB_hydrolase_fold"/>
</dbReference>
<feature type="chain" id="PRO_5012623701" evidence="1">
    <location>
        <begin position="18"/>
        <end position="557"/>
    </location>
</feature>
<evidence type="ECO:0000313" key="2">
    <source>
        <dbReference type="EMBL" id="ASU31909.1"/>
    </source>
</evidence>
<evidence type="ECO:0000313" key="3">
    <source>
        <dbReference type="Proteomes" id="UP000215002"/>
    </source>
</evidence>
<gene>
    <name evidence="2" type="ORF">MuYL_0006</name>
</gene>
<keyword evidence="1" id="KW-0732">Signal</keyword>
<dbReference type="KEGG" id="muc:MuYL_0006"/>
<dbReference type="Proteomes" id="UP000215002">
    <property type="component" value="Chromosome"/>
</dbReference>
<dbReference type="OrthoDB" id="699118at2"/>
<dbReference type="Gene3D" id="3.40.50.1820">
    <property type="entry name" value="alpha/beta hydrolase"/>
    <property type="match status" value="1"/>
</dbReference>
<reference evidence="2 3" key="1">
    <citation type="submission" date="2017-08" db="EMBL/GenBank/DDBJ databases">
        <title>Complete genome sequence of Mucilaginibacter sp. strain BJC16-A31.</title>
        <authorList>
            <consortium name="Henan University of Science and Technology"/>
            <person name="You X."/>
        </authorList>
    </citation>
    <scope>NUCLEOTIDE SEQUENCE [LARGE SCALE GENOMIC DNA]</scope>
    <source>
        <strain evidence="2 3">BJC16-A31</strain>
    </source>
</reference>
<organism evidence="2 3">
    <name type="scientific">Mucilaginibacter xinganensis</name>
    <dbReference type="NCBI Taxonomy" id="1234841"/>
    <lineage>
        <taxon>Bacteria</taxon>
        <taxon>Pseudomonadati</taxon>
        <taxon>Bacteroidota</taxon>
        <taxon>Sphingobacteriia</taxon>
        <taxon>Sphingobacteriales</taxon>
        <taxon>Sphingobacteriaceae</taxon>
        <taxon>Mucilaginibacter</taxon>
    </lineage>
</organism>
<protein>
    <submittedName>
        <fullName evidence="2">Uncharacterized protein</fullName>
    </submittedName>
</protein>
<proteinExistence type="predicted"/>
<sequence length="557" mass="64417">MKKIILLFLLFPCLLKAQQVNYIERADSCFKTKDYEGAATNYDAYLDKQNPESNIIAYRAAIAWCMAGDKEKTFTALSRYVKNNALNNYYFFSEKLLKEKEFDFIKEDPRWREMITSVQKGEAKVVAQEKKEQEDVIATWKNFEAAMDVRLQLNALKLDRDIYPDLKKAFTYKSPKAYLKDNGIALFIHIDTTDVPFYVHLPADYDPAVPCPAMVVLHGAVRHSIGYGGAATFSMVYRATSEHIPLYAEKYITIYPMGTKLINWMTTESGFDMVNKIVMHLKAYLNIDDNRVELLGHSNGATGVFTYLVKSPSLYAGFYGMNTQPKVFIGGTYLQNGMTRQFYNFATDKDYYYPPQAVKTIDSLANSLGVKWHTELNKGYPHWFPSMKESQVPMAKIFEDMSTRVRDPYPKEIYFETDNVKYGTSDWLTITTLDTLSNKAAWQPDPNFKITEWLDNNDFNKTVHREEMAFYYPHKSGAIKASRQGNSIYIETSDVASFSIKLNREIIDYKQKVNVYLNGKKVFSKMLQPDRQFTLANFKEQLDRNVIWENELTFKVK</sequence>
<evidence type="ECO:0000256" key="1">
    <source>
        <dbReference type="SAM" id="SignalP"/>
    </source>
</evidence>
<name>A0A223NPT0_9SPHI</name>
<accession>A0A223NPT0</accession>